<comment type="caution">
    <text evidence="3">The sequence shown here is derived from an EMBL/GenBank/DDBJ whole genome shotgun (WGS) entry which is preliminary data.</text>
</comment>
<evidence type="ECO:0008006" key="5">
    <source>
        <dbReference type="Google" id="ProtNLM"/>
    </source>
</evidence>
<dbReference type="AlphaFoldDB" id="A0A7J6KWK1"/>
<proteinExistence type="predicted"/>
<evidence type="ECO:0000313" key="3">
    <source>
        <dbReference type="EMBL" id="KAF4651287.1"/>
    </source>
</evidence>
<sequence>MFHALFVVFVFSAATAVDFSGISLDGPTTAKPFKMEGDISHSMEEFYDSLRDDSTPAPTSEWLASVRLATTAEPSSGNPGIESVPASLGEAKTEYPTGLLGAILAVSSLLLIVGIAQLWVLVELRKAARRWEVEREEKYKCDKAPHCDLEAGQ</sequence>
<accession>A0A7J6KWK1</accession>
<protein>
    <recommendedName>
        <fullName evidence="5">Transmembrane protein</fullName>
    </recommendedName>
</protein>
<gene>
    <name evidence="3" type="ORF">FOL47_000499</name>
</gene>
<keyword evidence="1" id="KW-0472">Membrane</keyword>
<dbReference type="Proteomes" id="UP000591131">
    <property type="component" value="Unassembled WGS sequence"/>
</dbReference>
<keyword evidence="1" id="KW-0812">Transmembrane</keyword>
<keyword evidence="2" id="KW-0732">Signal</keyword>
<keyword evidence="1" id="KW-1133">Transmembrane helix</keyword>
<reference evidence="3 4" key="1">
    <citation type="submission" date="2020-04" db="EMBL/GenBank/DDBJ databases">
        <title>Perkinsus chesapeaki whole genome sequence.</title>
        <authorList>
            <person name="Bogema D.R."/>
        </authorList>
    </citation>
    <scope>NUCLEOTIDE SEQUENCE [LARGE SCALE GENOMIC DNA]</scope>
    <source>
        <strain evidence="3">ATCC PRA-425</strain>
    </source>
</reference>
<feature type="chain" id="PRO_5029762786" description="Transmembrane protein" evidence="2">
    <location>
        <begin position="17"/>
        <end position="153"/>
    </location>
</feature>
<feature type="transmembrane region" description="Helical" evidence="1">
    <location>
        <begin position="99"/>
        <end position="122"/>
    </location>
</feature>
<evidence type="ECO:0000256" key="2">
    <source>
        <dbReference type="SAM" id="SignalP"/>
    </source>
</evidence>
<feature type="signal peptide" evidence="2">
    <location>
        <begin position="1"/>
        <end position="16"/>
    </location>
</feature>
<evidence type="ECO:0000256" key="1">
    <source>
        <dbReference type="SAM" id="Phobius"/>
    </source>
</evidence>
<keyword evidence="4" id="KW-1185">Reference proteome</keyword>
<organism evidence="3 4">
    <name type="scientific">Perkinsus chesapeaki</name>
    <name type="common">Clam parasite</name>
    <name type="synonym">Perkinsus andrewsi</name>
    <dbReference type="NCBI Taxonomy" id="330153"/>
    <lineage>
        <taxon>Eukaryota</taxon>
        <taxon>Sar</taxon>
        <taxon>Alveolata</taxon>
        <taxon>Perkinsozoa</taxon>
        <taxon>Perkinsea</taxon>
        <taxon>Perkinsida</taxon>
        <taxon>Perkinsidae</taxon>
        <taxon>Perkinsus</taxon>
    </lineage>
</organism>
<name>A0A7J6KWK1_PERCH</name>
<dbReference type="EMBL" id="JAAPAO010001088">
    <property type="protein sequence ID" value="KAF4651287.1"/>
    <property type="molecule type" value="Genomic_DNA"/>
</dbReference>
<evidence type="ECO:0000313" key="4">
    <source>
        <dbReference type="Proteomes" id="UP000591131"/>
    </source>
</evidence>